<organism evidence="1 2">
    <name type="scientific">Candidatus Yanofskybacteria bacterium GW2011_GWD1_39_16</name>
    <dbReference type="NCBI Taxonomy" id="1619030"/>
    <lineage>
        <taxon>Bacteria</taxon>
        <taxon>Candidatus Yanofskyibacteriota</taxon>
    </lineage>
</organism>
<accession>A0A837HQQ5</accession>
<protein>
    <submittedName>
        <fullName evidence="1">Uncharacterized protein</fullName>
    </submittedName>
</protein>
<proteinExistence type="predicted"/>
<dbReference type="EMBL" id="LBWL01000005">
    <property type="protein sequence ID" value="KKR09436.1"/>
    <property type="molecule type" value="Genomic_DNA"/>
</dbReference>
<sequence length="133" mass="15275">MSFIKALLVILFAFGLFKVATGYERHGYVGDKLMKAWHITLPGYAEVYYPEHTINLKDWAGTRYRSLEAIDKDTGQKSAEATAGIALKTTGIYLDYKLKQGKDGHWILWRPASSKKYFTWTAYYRIAPWRAAD</sequence>
<name>A0A837HQQ5_9BACT</name>
<evidence type="ECO:0000313" key="1">
    <source>
        <dbReference type="EMBL" id="KKR09436.1"/>
    </source>
</evidence>
<dbReference type="AlphaFoldDB" id="A0A837HQQ5"/>
<reference evidence="1 2" key="1">
    <citation type="journal article" date="2015" name="Nature">
        <title>rRNA introns, odd ribosomes, and small enigmatic genomes across a large radiation of phyla.</title>
        <authorList>
            <person name="Brown C.T."/>
            <person name="Hug L.A."/>
            <person name="Thomas B.C."/>
            <person name="Sharon I."/>
            <person name="Castelle C.J."/>
            <person name="Singh A."/>
            <person name="Wilkins M.J."/>
            <person name="Williams K.H."/>
            <person name="Banfield J.F."/>
        </authorList>
    </citation>
    <scope>NUCLEOTIDE SEQUENCE [LARGE SCALE GENOMIC DNA]</scope>
</reference>
<comment type="caution">
    <text evidence="1">The sequence shown here is derived from an EMBL/GenBank/DDBJ whole genome shotgun (WGS) entry which is preliminary data.</text>
</comment>
<gene>
    <name evidence="1" type="ORF">UT35_C0005G0006</name>
</gene>
<dbReference type="Proteomes" id="UP000033996">
    <property type="component" value="Unassembled WGS sequence"/>
</dbReference>
<evidence type="ECO:0000313" key="2">
    <source>
        <dbReference type="Proteomes" id="UP000033996"/>
    </source>
</evidence>